<feature type="coiled-coil region" evidence="1">
    <location>
        <begin position="97"/>
        <end position="131"/>
    </location>
</feature>
<proteinExistence type="predicted"/>
<feature type="region of interest" description="Disordered" evidence="2">
    <location>
        <begin position="1"/>
        <end position="72"/>
    </location>
</feature>
<evidence type="ECO:0000313" key="3">
    <source>
        <dbReference type="EMBL" id="CEM27580.1"/>
    </source>
</evidence>
<dbReference type="AlphaFoldDB" id="A0A0G4GE29"/>
<feature type="compositionally biased region" description="Low complexity" evidence="2">
    <location>
        <begin position="37"/>
        <end position="48"/>
    </location>
</feature>
<dbReference type="InParanoid" id="A0A0G4GE29"/>
<organism evidence="3 4">
    <name type="scientific">Vitrella brassicaformis (strain CCMP3155)</name>
    <dbReference type="NCBI Taxonomy" id="1169540"/>
    <lineage>
        <taxon>Eukaryota</taxon>
        <taxon>Sar</taxon>
        <taxon>Alveolata</taxon>
        <taxon>Colpodellida</taxon>
        <taxon>Vitrellaceae</taxon>
        <taxon>Vitrella</taxon>
    </lineage>
</organism>
<protein>
    <submittedName>
        <fullName evidence="3">Uncharacterized protein</fullName>
    </submittedName>
</protein>
<feature type="compositionally biased region" description="Polar residues" evidence="2">
    <location>
        <begin position="503"/>
        <end position="512"/>
    </location>
</feature>
<evidence type="ECO:0000313" key="4">
    <source>
        <dbReference type="Proteomes" id="UP000041254"/>
    </source>
</evidence>
<feature type="compositionally biased region" description="Low complexity" evidence="2">
    <location>
        <begin position="538"/>
        <end position="570"/>
    </location>
</feature>
<feature type="region of interest" description="Disordered" evidence="2">
    <location>
        <begin position="421"/>
        <end position="450"/>
    </location>
</feature>
<feature type="compositionally biased region" description="Basic and acidic residues" evidence="2">
    <location>
        <begin position="514"/>
        <end position="525"/>
    </location>
</feature>
<reference evidence="3 4" key="1">
    <citation type="submission" date="2014-11" db="EMBL/GenBank/DDBJ databases">
        <authorList>
            <person name="Zhu J."/>
            <person name="Qi W."/>
            <person name="Song R."/>
        </authorList>
    </citation>
    <scope>NUCLEOTIDE SEQUENCE [LARGE SCALE GENOMIC DNA]</scope>
</reference>
<feature type="compositionally biased region" description="Pro residues" evidence="2">
    <location>
        <begin position="576"/>
        <end position="594"/>
    </location>
</feature>
<feature type="compositionally biased region" description="Low complexity" evidence="2">
    <location>
        <begin position="606"/>
        <end position="636"/>
    </location>
</feature>
<gene>
    <name evidence="3" type="ORF">Vbra_17539</name>
</gene>
<feature type="region of interest" description="Disordered" evidence="2">
    <location>
        <begin position="490"/>
        <end position="695"/>
    </location>
</feature>
<feature type="compositionally biased region" description="Pro residues" evidence="2">
    <location>
        <begin position="284"/>
        <end position="300"/>
    </location>
</feature>
<accession>A0A0G4GE29</accession>
<feature type="region of interest" description="Disordered" evidence="2">
    <location>
        <begin position="259"/>
        <end position="363"/>
    </location>
</feature>
<feature type="coiled-coil region" evidence="1">
    <location>
        <begin position="156"/>
        <end position="183"/>
    </location>
</feature>
<keyword evidence="1" id="KW-0175">Coiled coil</keyword>
<feature type="compositionally biased region" description="Basic and acidic residues" evidence="2">
    <location>
        <begin position="269"/>
        <end position="278"/>
    </location>
</feature>
<dbReference type="EMBL" id="CDMY01000635">
    <property type="protein sequence ID" value="CEM27580.1"/>
    <property type="molecule type" value="Genomic_DNA"/>
</dbReference>
<feature type="compositionally biased region" description="Pro residues" evidence="2">
    <location>
        <begin position="309"/>
        <end position="324"/>
    </location>
</feature>
<feature type="compositionally biased region" description="Basic and acidic residues" evidence="2">
    <location>
        <begin position="436"/>
        <end position="446"/>
    </location>
</feature>
<feature type="compositionally biased region" description="Pro residues" evidence="2">
    <location>
        <begin position="339"/>
        <end position="349"/>
    </location>
</feature>
<feature type="compositionally biased region" description="Low complexity" evidence="2">
    <location>
        <begin position="8"/>
        <end position="18"/>
    </location>
</feature>
<evidence type="ECO:0000256" key="2">
    <source>
        <dbReference type="SAM" id="MobiDB-lite"/>
    </source>
</evidence>
<evidence type="ECO:0000256" key="1">
    <source>
        <dbReference type="SAM" id="Coils"/>
    </source>
</evidence>
<keyword evidence="4" id="KW-1185">Reference proteome</keyword>
<name>A0A0G4GE29_VITBC</name>
<dbReference type="Proteomes" id="UP000041254">
    <property type="component" value="Unassembled WGS sequence"/>
</dbReference>
<dbReference type="CDD" id="cd00048">
    <property type="entry name" value="DSRM_SF"/>
    <property type="match status" value="1"/>
</dbReference>
<sequence>MEPPAQPPEGQAQTPPEGTASAETPISHPPSAPFPVAARGRTATASRSPPLWRGEAPAQMPLPPAAAAAQPTRAEAANWRGRLEAARWEASSLTNDLQALHNSHASRQRELEAARRENQMLLEMRAEREARGEEGTPSAAMSEDERQQVETLFAEQQRLRQCIQAQQDEMSALQRENRYLSDLKARTTRQFTSLLTANFNLRMAEQSWAVHRATLEQQTEEAQRYRQDLETHNVALQQRTTDLDALLPRLAAERDMLREQTSALQERQAQAEEREASRDVSPTTAPPAARPPLVEPPARPPVVAESPVLSPPPPAVQRPPPPPLASRLPPSSRLFVEPQTPPRPLPTPSPLAFRPPMAPQPPIPIPPILEESPLRVVSPRRPLTAVVEPPPSSPRSPSSRDVHVVIPPHPFVPGVTAEAIEGEAEEGKGSEGSGGEGERAREEGRGPRPLSGYVARLNVFLLNVCRLRKKERPMQFEIIDNENQRHPQFKATVSFPPMPSLPPTSGTWQPNKMQAKEEASRRALEVMESLRPQLAAMSGDPDAPSSSSAPPSSSVPRRVSVESPSSSGASTDKSSPPIPQAAPSVSHPPRPPSDTRPELTTQGSVASSATEGSGIAASSSTTPSPAPTPVQQQAAPIGAVGFFDTTSAEARQVPVRPQPPGRASSLPVPGPRGPRYYQQMTDPTFWKSEGQGGDK</sequence>
<dbReference type="VEuPathDB" id="CryptoDB:Vbra_17539"/>
<feature type="compositionally biased region" description="Low complexity" evidence="2">
    <location>
        <begin position="325"/>
        <end position="334"/>
    </location>
</feature>